<evidence type="ECO:0000313" key="3">
    <source>
        <dbReference type="Proteomes" id="UP000298588"/>
    </source>
</evidence>
<dbReference type="AlphaFoldDB" id="A0A4D7QT87"/>
<feature type="domain" description="GAF" evidence="1">
    <location>
        <begin position="19"/>
        <end position="146"/>
    </location>
</feature>
<dbReference type="InterPro" id="IPR029016">
    <property type="entry name" value="GAF-like_dom_sf"/>
</dbReference>
<evidence type="ECO:0000259" key="1">
    <source>
        <dbReference type="Pfam" id="PF13185"/>
    </source>
</evidence>
<accession>A0A4D7QT87</accession>
<reference evidence="2 3" key="1">
    <citation type="submission" date="2019-04" db="EMBL/GenBank/DDBJ databases">
        <title>Phreatobacter aquaticus sp. nov.</title>
        <authorList>
            <person name="Choi A."/>
            <person name="Baek K."/>
        </authorList>
    </citation>
    <scope>NUCLEOTIDE SEQUENCE [LARGE SCALE GENOMIC DNA]</scope>
    <source>
        <strain evidence="2 3">NMCR1094</strain>
    </source>
</reference>
<gene>
    <name evidence="2" type="ORF">E8L99_08795</name>
</gene>
<dbReference type="Proteomes" id="UP000298588">
    <property type="component" value="Chromosome"/>
</dbReference>
<dbReference type="OrthoDB" id="7066078at2"/>
<evidence type="ECO:0000313" key="2">
    <source>
        <dbReference type="EMBL" id="QCK88706.1"/>
    </source>
</evidence>
<dbReference type="SUPFAM" id="SSF55781">
    <property type="entry name" value="GAF domain-like"/>
    <property type="match status" value="1"/>
</dbReference>
<dbReference type="KEGG" id="paqt:E8L99_08795"/>
<proteinExistence type="predicted"/>
<organism evidence="2 3">
    <name type="scientific">Phreatobacter aquaticus</name>
    <dbReference type="NCBI Taxonomy" id="2570229"/>
    <lineage>
        <taxon>Bacteria</taxon>
        <taxon>Pseudomonadati</taxon>
        <taxon>Pseudomonadota</taxon>
        <taxon>Alphaproteobacteria</taxon>
        <taxon>Hyphomicrobiales</taxon>
        <taxon>Phreatobacteraceae</taxon>
        <taxon>Phreatobacter</taxon>
    </lineage>
</organism>
<protein>
    <submittedName>
        <fullName evidence="2">GAF domain-containing protein</fullName>
    </submittedName>
</protein>
<dbReference type="InterPro" id="IPR003018">
    <property type="entry name" value="GAF"/>
</dbReference>
<keyword evidence="3" id="KW-1185">Reference proteome</keyword>
<sequence length="161" mass="17287">MSAVAAALTQSSDAKALYTAVDHAVKRLVGHKLFTLLVVVNGATQVERIYTNEPVAYPLTGRKPMGVTPWSDHVLGGLKPWLGHNAADIRWAFPDHELIASLGCASCINIPVIRFGTMLGTMNVLDAENAYSESDVETLKLFAPVLALPFAEAARTIDKTA</sequence>
<name>A0A4D7QT87_9HYPH</name>
<dbReference type="Pfam" id="PF13185">
    <property type="entry name" value="GAF_2"/>
    <property type="match status" value="1"/>
</dbReference>
<dbReference type="EMBL" id="CP039865">
    <property type="protein sequence ID" value="QCK88706.1"/>
    <property type="molecule type" value="Genomic_DNA"/>
</dbReference>
<dbReference type="Gene3D" id="3.30.450.40">
    <property type="match status" value="1"/>
</dbReference>